<evidence type="ECO:0000256" key="1">
    <source>
        <dbReference type="SAM" id="MobiDB-lite"/>
    </source>
</evidence>
<evidence type="ECO:0000313" key="3">
    <source>
        <dbReference type="EMBL" id="KAJ8600016.1"/>
    </source>
</evidence>
<comment type="caution">
    <text evidence="3">The sequence shown here is derived from an EMBL/GenBank/DDBJ whole genome shotgun (WGS) entry which is preliminary data.</text>
</comment>
<sequence length="285" mass="31853">MLLLLLVAVAATTSAFQWHYSCPAAVRLTVRQAEPPSYEGVTEDDVKQLIYETEADELDETSLPTEKMEEDLPELPDEWMPPKEEAAAVADGWYGEFDGQNDPLDAPWRQEGEAIIHRAAADVGVEVMDVAWHFNKVTVTVDSPDSEDVTRASRSIITNLENVDPRLRILDRHELEVTSPGTSDFLTMQRDFDAFKGFDVDVIILNPDDTTRTITGKIVARDTMNLVLGKNKGRQIKILNCLIKEVRLLPAKSESGGKKKKKNEGTTASRPPENPHPQGETKHHR</sequence>
<feature type="chain" id="PRO_5042250980" evidence="2">
    <location>
        <begin position="16"/>
        <end position="285"/>
    </location>
</feature>
<dbReference type="AlphaFoldDB" id="A0AAD7XIW6"/>
<organism evidence="3 4">
    <name type="scientific">Chrysophaeum taylorii</name>
    <dbReference type="NCBI Taxonomy" id="2483200"/>
    <lineage>
        <taxon>Eukaryota</taxon>
        <taxon>Sar</taxon>
        <taxon>Stramenopiles</taxon>
        <taxon>Ochrophyta</taxon>
        <taxon>Pelagophyceae</taxon>
        <taxon>Pelagomonadales</taxon>
        <taxon>Pelagomonadaceae</taxon>
        <taxon>Chrysophaeum</taxon>
    </lineage>
</organism>
<dbReference type="InterPro" id="IPR003728">
    <property type="entry name" value="Ribosome_maturation_RimP"/>
</dbReference>
<dbReference type="EMBL" id="JAQMWT010000531">
    <property type="protein sequence ID" value="KAJ8600016.1"/>
    <property type="molecule type" value="Genomic_DNA"/>
</dbReference>
<dbReference type="PANTHER" id="PTHR33867">
    <property type="entry name" value="RIBOSOME MATURATION FACTOR RIMP"/>
    <property type="match status" value="1"/>
</dbReference>
<accession>A0AAD7XIW6</accession>
<proteinExistence type="inferred from homology"/>
<dbReference type="PANTHER" id="PTHR33867:SF1">
    <property type="entry name" value="RIBOSOME MATURATION FACTOR RIMP"/>
    <property type="match status" value="1"/>
</dbReference>
<keyword evidence="2" id="KW-0732">Signal</keyword>
<feature type="signal peptide" evidence="2">
    <location>
        <begin position="1"/>
        <end position="15"/>
    </location>
</feature>
<protein>
    <submittedName>
        <fullName evidence="3">Uncharacterized protein</fullName>
    </submittedName>
</protein>
<dbReference type="GO" id="GO:0006412">
    <property type="term" value="P:translation"/>
    <property type="evidence" value="ECO:0007669"/>
    <property type="project" value="TreeGrafter"/>
</dbReference>
<dbReference type="HAMAP" id="MF_01077">
    <property type="entry name" value="RimP"/>
    <property type="match status" value="1"/>
</dbReference>
<keyword evidence="4" id="KW-1185">Reference proteome</keyword>
<dbReference type="Proteomes" id="UP001230188">
    <property type="component" value="Unassembled WGS sequence"/>
</dbReference>
<dbReference type="GO" id="GO:0000028">
    <property type="term" value="P:ribosomal small subunit assembly"/>
    <property type="evidence" value="ECO:0007669"/>
    <property type="project" value="TreeGrafter"/>
</dbReference>
<evidence type="ECO:0000256" key="2">
    <source>
        <dbReference type="SAM" id="SignalP"/>
    </source>
</evidence>
<gene>
    <name evidence="3" type="ORF">CTAYLR_001860</name>
</gene>
<name>A0AAD7XIW6_9STRA</name>
<feature type="region of interest" description="Disordered" evidence="1">
    <location>
        <begin position="252"/>
        <end position="285"/>
    </location>
</feature>
<reference evidence="3" key="1">
    <citation type="submission" date="2023-01" db="EMBL/GenBank/DDBJ databases">
        <title>Metagenome sequencing of chrysophaentin producing Chrysophaeum taylorii.</title>
        <authorList>
            <person name="Davison J."/>
            <person name="Bewley C."/>
        </authorList>
    </citation>
    <scope>NUCLEOTIDE SEQUENCE</scope>
    <source>
        <strain evidence="3">NIES-1699</strain>
    </source>
</reference>
<dbReference type="GO" id="GO:0005829">
    <property type="term" value="C:cytosol"/>
    <property type="evidence" value="ECO:0007669"/>
    <property type="project" value="TreeGrafter"/>
</dbReference>
<evidence type="ECO:0000313" key="4">
    <source>
        <dbReference type="Proteomes" id="UP001230188"/>
    </source>
</evidence>